<proteinExistence type="predicted"/>
<name>A0A0D2KZC4_HYPSF</name>
<dbReference type="OrthoDB" id="3245801at2759"/>
<accession>A0A0D2KZC4</accession>
<dbReference type="AlphaFoldDB" id="A0A0D2KZC4"/>
<evidence type="ECO:0000259" key="3">
    <source>
        <dbReference type="Pfam" id="PF18142"/>
    </source>
</evidence>
<gene>
    <name evidence="4" type="ORF">HYPSUDRAFT_204256</name>
</gene>
<dbReference type="Pfam" id="PF18142">
    <property type="entry name" value="SLATT_fungal"/>
    <property type="match status" value="1"/>
</dbReference>
<reference evidence="5" key="1">
    <citation type="submission" date="2014-04" db="EMBL/GenBank/DDBJ databases">
        <title>Evolutionary Origins and Diversification of the Mycorrhizal Mutualists.</title>
        <authorList>
            <consortium name="DOE Joint Genome Institute"/>
            <consortium name="Mycorrhizal Genomics Consortium"/>
            <person name="Kohler A."/>
            <person name="Kuo A."/>
            <person name="Nagy L.G."/>
            <person name="Floudas D."/>
            <person name="Copeland A."/>
            <person name="Barry K.W."/>
            <person name="Cichocki N."/>
            <person name="Veneault-Fourrey C."/>
            <person name="LaButti K."/>
            <person name="Lindquist E.A."/>
            <person name="Lipzen A."/>
            <person name="Lundell T."/>
            <person name="Morin E."/>
            <person name="Murat C."/>
            <person name="Riley R."/>
            <person name="Ohm R."/>
            <person name="Sun H."/>
            <person name="Tunlid A."/>
            <person name="Henrissat B."/>
            <person name="Grigoriev I.V."/>
            <person name="Hibbett D.S."/>
            <person name="Martin F."/>
        </authorList>
    </citation>
    <scope>NUCLEOTIDE SEQUENCE [LARGE SCALE GENOMIC DNA]</scope>
    <source>
        <strain evidence="5">FD-334 SS-4</strain>
    </source>
</reference>
<feature type="transmembrane region" description="Helical" evidence="2">
    <location>
        <begin position="205"/>
        <end position="228"/>
    </location>
</feature>
<organism evidence="4 5">
    <name type="scientific">Hypholoma sublateritium (strain FD-334 SS-4)</name>
    <dbReference type="NCBI Taxonomy" id="945553"/>
    <lineage>
        <taxon>Eukaryota</taxon>
        <taxon>Fungi</taxon>
        <taxon>Dikarya</taxon>
        <taxon>Basidiomycota</taxon>
        <taxon>Agaricomycotina</taxon>
        <taxon>Agaricomycetes</taxon>
        <taxon>Agaricomycetidae</taxon>
        <taxon>Agaricales</taxon>
        <taxon>Agaricineae</taxon>
        <taxon>Strophariaceae</taxon>
        <taxon>Hypholoma</taxon>
    </lineage>
</organism>
<feature type="region of interest" description="Disordered" evidence="1">
    <location>
        <begin position="1"/>
        <end position="58"/>
    </location>
</feature>
<dbReference type="InterPro" id="IPR041622">
    <property type="entry name" value="SLATT_fungi"/>
</dbReference>
<dbReference type="EMBL" id="KN817573">
    <property type="protein sequence ID" value="KJA19822.1"/>
    <property type="molecule type" value="Genomic_DNA"/>
</dbReference>
<keyword evidence="2" id="KW-0472">Membrane</keyword>
<evidence type="ECO:0000256" key="1">
    <source>
        <dbReference type="SAM" id="MobiDB-lite"/>
    </source>
</evidence>
<feature type="domain" description="SMODS and SLOG-associating 2TM effector" evidence="3">
    <location>
        <begin position="189"/>
        <end position="310"/>
    </location>
</feature>
<evidence type="ECO:0000313" key="5">
    <source>
        <dbReference type="Proteomes" id="UP000054270"/>
    </source>
</evidence>
<feature type="compositionally biased region" description="Polar residues" evidence="1">
    <location>
        <begin position="135"/>
        <end position="149"/>
    </location>
</feature>
<feature type="region of interest" description="Disordered" evidence="1">
    <location>
        <begin position="127"/>
        <end position="149"/>
    </location>
</feature>
<feature type="compositionally biased region" description="Polar residues" evidence="1">
    <location>
        <begin position="1"/>
        <end position="20"/>
    </location>
</feature>
<feature type="compositionally biased region" description="Polar residues" evidence="1">
    <location>
        <begin position="88"/>
        <end position="108"/>
    </location>
</feature>
<dbReference type="Proteomes" id="UP000054270">
    <property type="component" value="Unassembled WGS sequence"/>
</dbReference>
<sequence>MASERATPSASQQDQPSSVHEATPGARGDASITSSARQSSGGDPFAVNPGRRIPPQDPNVAIIGEQTLANDPQLIGVEERRGGMDNNFPRQDMQQSRPEGYQTYNRSLPPSPRGVRLADTQFTAQPVRQRALSVDPNNRSSIAPSGRLSQHLSRLGVHNDRGEIFYNEKHLPVIHGSIQDRLSKTIESAESERNKYAARARATGLALNVAIGLQVLLGSLTTGLSAVATRGKSSAVATTILGALATLVASYLARARGSNEPELSITRTKDLEHFLRECNNFSDDHANYIGHDLDNQLDNFRRRFEELLGNANGERKLSPPGS</sequence>
<dbReference type="STRING" id="945553.A0A0D2KZC4"/>
<feature type="transmembrane region" description="Helical" evidence="2">
    <location>
        <begin position="234"/>
        <end position="253"/>
    </location>
</feature>
<evidence type="ECO:0000313" key="4">
    <source>
        <dbReference type="EMBL" id="KJA19822.1"/>
    </source>
</evidence>
<feature type="region of interest" description="Disordered" evidence="1">
    <location>
        <begin position="79"/>
        <end position="113"/>
    </location>
</feature>
<keyword evidence="5" id="KW-1185">Reference proteome</keyword>
<dbReference type="NCBIfam" id="NF033635">
    <property type="entry name" value="SLATT_fungal"/>
    <property type="match status" value="1"/>
</dbReference>
<protein>
    <recommendedName>
        <fullName evidence="3">SMODS and SLOG-associating 2TM effector domain-containing protein</fullName>
    </recommendedName>
</protein>
<evidence type="ECO:0000256" key="2">
    <source>
        <dbReference type="SAM" id="Phobius"/>
    </source>
</evidence>
<keyword evidence="2" id="KW-0812">Transmembrane</keyword>
<keyword evidence="2" id="KW-1133">Transmembrane helix</keyword>
<feature type="compositionally biased region" description="Polar residues" evidence="1">
    <location>
        <begin position="31"/>
        <end position="41"/>
    </location>
</feature>